<gene>
    <name evidence="2" type="ORF">NDU88_006484</name>
</gene>
<reference evidence="2" key="1">
    <citation type="journal article" date="2022" name="bioRxiv">
        <title>Sequencing and chromosome-scale assembly of the giantPleurodeles waltlgenome.</title>
        <authorList>
            <person name="Brown T."/>
            <person name="Elewa A."/>
            <person name="Iarovenko S."/>
            <person name="Subramanian E."/>
            <person name="Araus A.J."/>
            <person name="Petzold A."/>
            <person name="Susuki M."/>
            <person name="Suzuki K.-i.T."/>
            <person name="Hayashi T."/>
            <person name="Toyoda A."/>
            <person name="Oliveira C."/>
            <person name="Osipova E."/>
            <person name="Leigh N.D."/>
            <person name="Simon A."/>
            <person name="Yun M.H."/>
        </authorList>
    </citation>
    <scope>NUCLEOTIDE SEQUENCE</scope>
    <source>
        <strain evidence="2">20211129_DDA</strain>
        <tissue evidence="2">Liver</tissue>
    </source>
</reference>
<proteinExistence type="predicted"/>
<keyword evidence="3" id="KW-1185">Reference proteome</keyword>
<name>A0AAV7TXZ4_PLEWA</name>
<comment type="caution">
    <text evidence="2">The sequence shown here is derived from an EMBL/GenBank/DDBJ whole genome shotgun (WGS) entry which is preliminary data.</text>
</comment>
<dbReference type="EMBL" id="JANPWB010000006">
    <property type="protein sequence ID" value="KAJ1181276.1"/>
    <property type="molecule type" value="Genomic_DNA"/>
</dbReference>
<dbReference type="AlphaFoldDB" id="A0AAV7TXZ4"/>
<organism evidence="2 3">
    <name type="scientific">Pleurodeles waltl</name>
    <name type="common">Iberian ribbed newt</name>
    <dbReference type="NCBI Taxonomy" id="8319"/>
    <lineage>
        <taxon>Eukaryota</taxon>
        <taxon>Metazoa</taxon>
        <taxon>Chordata</taxon>
        <taxon>Craniata</taxon>
        <taxon>Vertebrata</taxon>
        <taxon>Euteleostomi</taxon>
        <taxon>Amphibia</taxon>
        <taxon>Batrachia</taxon>
        <taxon>Caudata</taxon>
        <taxon>Salamandroidea</taxon>
        <taxon>Salamandridae</taxon>
        <taxon>Pleurodelinae</taxon>
        <taxon>Pleurodeles</taxon>
    </lineage>
</organism>
<evidence type="ECO:0000313" key="2">
    <source>
        <dbReference type="EMBL" id="KAJ1181276.1"/>
    </source>
</evidence>
<dbReference type="Proteomes" id="UP001066276">
    <property type="component" value="Chromosome 3_2"/>
</dbReference>
<evidence type="ECO:0000256" key="1">
    <source>
        <dbReference type="SAM" id="MobiDB-lite"/>
    </source>
</evidence>
<evidence type="ECO:0000313" key="3">
    <source>
        <dbReference type="Proteomes" id="UP001066276"/>
    </source>
</evidence>
<sequence>MERSSKQKDAPDSTQDRSEDDGRGASPAGCRRQSPRKKEHTKCANCFGLHFVRKGKQGLRARLSDQDMLLQLEEPIVEEEVTAAERQLLEFYSTGNPLGRSQAGVEDVWN</sequence>
<protein>
    <submittedName>
        <fullName evidence="2">Uncharacterized protein</fullName>
    </submittedName>
</protein>
<feature type="compositionally biased region" description="Basic and acidic residues" evidence="1">
    <location>
        <begin position="1"/>
        <end position="23"/>
    </location>
</feature>
<feature type="region of interest" description="Disordered" evidence="1">
    <location>
        <begin position="1"/>
        <end position="40"/>
    </location>
</feature>
<accession>A0AAV7TXZ4</accession>